<accession>A0A2N5KZ73</accession>
<dbReference type="PANTHER" id="PTHR23416">
    <property type="entry name" value="SIALIC ACID SYNTHASE-RELATED"/>
    <property type="match status" value="1"/>
</dbReference>
<evidence type="ECO:0000313" key="2">
    <source>
        <dbReference type="Proteomes" id="UP000235119"/>
    </source>
</evidence>
<protein>
    <submittedName>
        <fullName evidence="1">Acyltransferase</fullName>
    </submittedName>
</protein>
<dbReference type="SUPFAM" id="SSF51161">
    <property type="entry name" value="Trimeric LpxA-like enzymes"/>
    <property type="match status" value="1"/>
</dbReference>
<proteinExistence type="predicted"/>
<dbReference type="CDD" id="cd04647">
    <property type="entry name" value="LbH_MAT_like"/>
    <property type="match status" value="1"/>
</dbReference>
<keyword evidence="1" id="KW-0808">Transferase</keyword>
<evidence type="ECO:0000313" key="1">
    <source>
        <dbReference type="EMBL" id="PLT11548.1"/>
    </source>
</evidence>
<keyword evidence="1" id="KW-0012">Acyltransferase</keyword>
<sequence>MNLRKYFWAMRAFFLKLRFKKMGNMSYIGKTTNISGPSRNISIGNKVRIYPGLRAEIADNIGKITIGDDVSIGQNLQITSYKGNLLIGNHVTIAGNVLISNHDHNFKEINKHILRQKLTYKYTKIDDYCFIGYGSVILAGAVLGKQCIVGANAVVKAGKYPDYSVLVGAPAKIVKRYDVKSKKWVSCE</sequence>
<dbReference type="Gene3D" id="2.160.10.10">
    <property type="entry name" value="Hexapeptide repeat proteins"/>
    <property type="match status" value="1"/>
</dbReference>
<dbReference type="InterPro" id="IPR001451">
    <property type="entry name" value="Hexapep"/>
</dbReference>
<dbReference type="GO" id="GO:0016746">
    <property type="term" value="F:acyltransferase activity"/>
    <property type="evidence" value="ECO:0007669"/>
    <property type="project" value="UniProtKB-KW"/>
</dbReference>
<organism evidence="1 2">
    <name type="scientific">Lactobacillus crispatus</name>
    <dbReference type="NCBI Taxonomy" id="47770"/>
    <lineage>
        <taxon>Bacteria</taxon>
        <taxon>Bacillati</taxon>
        <taxon>Bacillota</taxon>
        <taxon>Bacilli</taxon>
        <taxon>Lactobacillales</taxon>
        <taxon>Lactobacillaceae</taxon>
        <taxon>Lactobacillus</taxon>
    </lineage>
</organism>
<dbReference type="Pfam" id="PF00132">
    <property type="entry name" value="Hexapep"/>
    <property type="match status" value="1"/>
</dbReference>
<dbReference type="Proteomes" id="UP000235119">
    <property type="component" value="Unassembled WGS sequence"/>
</dbReference>
<reference evidence="1 2" key="1">
    <citation type="submission" date="2017-12" db="EMBL/GenBank/DDBJ databases">
        <title>Phylogenetic diversity of female urinary microbiome.</title>
        <authorList>
            <person name="Thomas-White K."/>
            <person name="Wolfe A.J."/>
        </authorList>
    </citation>
    <scope>NUCLEOTIDE SEQUENCE [LARGE SCALE GENOMIC DNA]</scope>
    <source>
        <strain evidence="1 2">UMB0085</strain>
    </source>
</reference>
<name>A0A2N5KZ73_9LACO</name>
<gene>
    <name evidence="1" type="ORF">CYJ79_04230</name>
</gene>
<dbReference type="EMBL" id="PKIW01000015">
    <property type="protein sequence ID" value="PLT11548.1"/>
    <property type="molecule type" value="Genomic_DNA"/>
</dbReference>
<dbReference type="InterPro" id="IPR011004">
    <property type="entry name" value="Trimer_LpxA-like_sf"/>
</dbReference>
<comment type="caution">
    <text evidence="1">The sequence shown here is derived from an EMBL/GenBank/DDBJ whole genome shotgun (WGS) entry which is preliminary data.</text>
</comment>
<dbReference type="InterPro" id="IPR051159">
    <property type="entry name" value="Hexapeptide_acetyltransf"/>
</dbReference>
<dbReference type="AlphaFoldDB" id="A0A2N5KZ73"/>
<dbReference type="RefSeq" id="WP_068812947.1">
    <property type="nucleotide sequence ID" value="NZ_JACCPQ010000027.1"/>
</dbReference>